<gene>
    <name evidence="2" type="ORF">FHR98_000560</name>
</gene>
<dbReference type="InterPro" id="IPR050483">
    <property type="entry name" value="CoA-transferase_III_domain"/>
</dbReference>
<reference evidence="2 3" key="1">
    <citation type="submission" date="2020-08" db="EMBL/GenBank/DDBJ databases">
        <title>Genomic Encyclopedia of Type Strains, Phase III (KMG-III): the genomes of soil and plant-associated and newly described type strains.</title>
        <authorList>
            <person name="Whitman W."/>
        </authorList>
    </citation>
    <scope>NUCLEOTIDE SEQUENCE [LARGE SCALE GENOMIC DNA]</scope>
    <source>
        <strain evidence="2 3">CECT 8803</strain>
    </source>
</reference>
<dbReference type="AlphaFoldDB" id="A0A839STI7"/>
<dbReference type="EMBL" id="JACHXA010000001">
    <property type="protein sequence ID" value="MBB3064295.1"/>
    <property type="molecule type" value="Genomic_DNA"/>
</dbReference>
<keyword evidence="3" id="KW-1185">Reference proteome</keyword>
<evidence type="ECO:0000256" key="1">
    <source>
        <dbReference type="ARBA" id="ARBA00022679"/>
    </source>
</evidence>
<comment type="caution">
    <text evidence="2">The sequence shown here is derived from an EMBL/GenBank/DDBJ whole genome shotgun (WGS) entry which is preliminary data.</text>
</comment>
<dbReference type="InterPro" id="IPR044855">
    <property type="entry name" value="CoA-Trfase_III_dom3_sf"/>
</dbReference>
<dbReference type="SUPFAM" id="SSF89796">
    <property type="entry name" value="CoA-transferase family III (CaiB/BaiF)"/>
    <property type="match status" value="1"/>
</dbReference>
<dbReference type="EC" id="2.8.3.16" evidence="2"/>
<organism evidence="2 3">
    <name type="scientific">Limibacillus halophilus</name>
    <dbReference type="NCBI Taxonomy" id="1579333"/>
    <lineage>
        <taxon>Bacteria</taxon>
        <taxon>Pseudomonadati</taxon>
        <taxon>Pseudomonadota</taxon>
        <taxon>Alphaproteobacteria</taxon>
        <taxon>Rhodospirillales</taxon>
        <taxon>Rhodovibrionaceae</taxon>
        <taxon>Limibacillus</taxon>
    </lineage>
</organism>
<dbReference type="InterPro" id="IPR003673">
    <property type="entry name" value="CoA-Trfase_fam_III"/>
</dbReference>
<evidence type="ECO:0000313" key="2">
    <source>
        <dbReference type="EMBL" id="MBB3064295.1"/>
    </source>
</evidence>
<name>A0A839STI7_9PROT</name>
<dbReference type="Proteomes" id="UP000581135">
    <property type="component" value="Unassembled WGS sequence"/>
</dbReference>
<dbReference type="Pfam" id="PF02515">
    <property type="entry name" value="CoA_transf_3"/>
    <property type="match status" value="1"/>
</dbReference>
<accession>A0A839STI7</accession>
<proteinExistence type="predicted"/>
<dbReference type="PANTHER" id="PTHR48207">
    <property type="entry name" value="SUCCINATE--HYDROXYMETHYLGLUTARATE COA-TRANSFERASE"/>
    <property type="match status" value="1"/>
</dbReference>
<dbReference type="Gene3D" id="3.40.50.10540">
    <property type="entry name" value="Crotonobetainyl-coa:carnitine coa-transferase, domain 1"/>
    <property type="match status" value="1"/>
</dbReference>
<dbReference type="GO" id="GO:0033608">
    <property type="term" value="F:formyl-CoA transferase activity"/>
    <property type="evidence" value="ECO:0007669"/>
    <property type="project" value="UniProtKB-EC"/>
</dbReference>
<protein>
    <submittedName>
        <fullName evidence="2">Formyl-CoA transferase</fullName>
        <ecNumber evidence="2">2.8.3.16</ecNumber>
    </submittedName>
</protein>
<dbReference type="Gene3D" id="3.30.1540.10">
    <property type="entry name" value="formyl-coa transferase, domain 3"/>
    <property type="match status" value="1"/>
</dbReference>
<dbReference type="InterPro" id="IPR023606">
    <property type="entry name" value="CoA-Trfase_III_dom_1_sf"/>
</dbReference>
<dbReference type="PANTHER" id="PTHR48207:SF3">
    <property type="entry name" value="SUCCINATE--HYDROXYMETHYLGLUTARATE COA-TRANSFERASE"/>
    <property type="match status" value="1"/>
</dbReference>
<evidence type="ECO:0000313" key="3">
    <source>
        <dbReference type="Proteomes" id="UP000581135"/>
    </source>
</evidence>
<sequence>MPGPLEGFRVVELSTMITGPLTGMLLADLGAEVIKIENPEGGDPFRGYGGGTYSAQFCTYNRNKRSAAVSLKSESGRRFLERLVVKSDVLIENFRPGVLERLGFSDARLKELNPALIRCSITGFGKDGPYAARPCYDAIAQGLSGMSSQFLDQEKPRLAGTTISDNVTGQYACYGILSALLERERTGKARRVDVNMLDATMAFMPEPFAYLTQNGEIADAYLRVRNSQAYAFRCSDGKIIAVHMASQQKFWERFAKAVELPELIEHPSCLTLAGRVEHYDMILEKVGQSVAGQARIYWMERLERYDVPFTPVNSIPEVFEDPQVQHLDSFAKVTHKLQGELTILRRPVRFDGQRDDQPMMAPPTLGEHTEELMREFGFDPVS</sequence>
<dbReference type="RefSeq" id="WP_183415089.1">
    <property type="nucleotide sequence ID" value="NZ_JACHXA010000001.1"/>
</dbReference>
<keyword evidence="1 2" id="KW-0808">Transferase</keyword>